<evidence type="ECO:0000313" key="5">
    <source>
        <dbReference type="Proteomes" id="UP001162960"/>
    </source>
</evidence>
<dbReference type="Proteomes" id="UP001162960">
    <property type="component" value="Chromosome"/>
</dbReference>
<name>A0A139KMA1_BACT4</name>
<evidence type="ECO:0000313" key="3">
    <source>
        <dbReference type="EMBL" id="UYU89469.1"/>
    </source>
</evidence>
<dbReference type="InterPro" id="IPR017853">
    <property type="entry name" value="GH"/>
</dbReference>
<feature type="signal peptide" evidence="1">
    <location>
        <begin position="1"/>
        <end position="22"/>
    </location>
</feature>
<dbReference type="RefSeq" id="WP_048693925.1">
    <property type="nucleotide sequence ID" value="NZ_CAXTGU010000003.1"/>
</dbReference>
<dbReference type="AlphaFoldDB" id="A0A139KMA1"/>
<dbReference type="EMBL" id="CP083685">
    <property type="protein sequence ID" value="UYU89469.1"/>
    <property type="molecule type" value="Genomic_DNA"/>
</dbReference>
<evidence type="ECO:0000256" key="1">
    <source>
        <dbReference type="SAM" id="SignalP"/>
    </source>
</evidence>
<dbReference type="Gene3D" id="3.20.20.80">
    <property type="entry name" value="Glycosidases"/>
    <property type="match status" value="1"/>
</dbReference>
<evidence type="ECO:0000313" key="2">
    <source>
        <dbReference type="EMBL" id="UYU69064.1"/>
    </source>
</evidence>
<accession>A0A139KMA1</accession>
<gene>
    <name evidence="2" type="ORF">KQP68_12670</name>
    <name evidence="3" type="ORF">KQP74_16105</name>
</gene>
<feature type="chain" id="PRO_5014531126" evidence="1">
    <location>
        <begin position="23"/>
        <end position="548"/>
    </location>
</feature>
<sequence length="548" mass="60764">MKRILSYIGVGMLLLSVMTACEEDAALLNPDVGHDKSTVPEETVTSLGYFNSTTSPGNAIIQLIAGSSEQENRGMTDAGVEDEVCFVLSKPAEKDLTLKIAMDERYLEPDEGGYVSPYAMQYVIDFKKEHNMTVSANAVDPIEGISIPLADNFLINGGRETTVTIAAGERQSAKVKLLFKNENLGREDVLFPFFATDVATGEMYGKVEYIISAIVPPSREGKQFLAVAYVDTEVMNPLIADQYISTVSKFYFNPWTEELVLRCPTIDIVNVRTAFLTQTQGRAMLTYTLDMEHVLKNNARYLQPLRQTGMKVCLVIKGGGTGLGFANLSDGQINDFVAQVKAAVATFKLDGVNLWDEGAGYEKEGASPVNDTSYAKLIKALKTGMPDKLLTMVDTRETTQSLCEEQAGIRGGDYLDYAWSSLTDFLNPYAADAELKPILGIPMEKYASVFIPEMMELPEDEMMEVDEKLMMLCDGETVINNKFYVFGDMPYMDYGKEGVVVGTMMYATMMLYDMNPDPEMIGDGSYMWSSNMETRKAAADYYAFKKDW</sequence>
<organism evidence="3 5">
    <name type="scientific">Bacteroides thetaiotaomicron</name>
    <dbReference type="NCBI Taxonomy" id="818"/>
    <lineage>
        <taxon>Bacteria</taxon>
        <taxon>Pseudomonadati</taxon>
        <taxon>Bacteroidota</taxon>
        <taxon>Bacteroidia</taxon>
        <taxon>Bacteroidales</taxon>
        <taxon>Bacteroidaceae</taxon>
        <taxon>Bacteroides</taxon>
    </lineage>
</organism>
<dbReference type="PROSITE" id="PS51257">
    <property type="entry name" value="PROKAR_LIPOPROTEIN"/>
    <property type="match status" value="1"/>
</dbReference>
<protein>
    <submittedName>
        <fullName evidence="3">Endo-beta-N-acetylglucosaminidase H</fullName>
    </submittedName>
</protein>
<reference evidence="3 4" key="1">
    <citation type="submission" date="2021-06" db="EMBL/GenBank/DDBJ databases">
        <title>Interrogation of the integrated mobile genetic elements in gut-associated Bacteroides with a consensus prediction approach.</title>
        <authorList>
            <person name="Campbell D.E."/>
            <person name="Leigh J.R."/>
            <person name="Kim T."/>
            <person name="England W."/>
            <person name="Whitaker R.J."/>
            <person name="Degnan P.H."/>
        </authorList>
    </citation>
    <scope>NUCLEOTIDE SEQUENCE</scope>
    <source>
        <strain evidence="3">VPI-3443</strain>
        <strain evidence="2 4">WAL8669</strain>
    </source>
</reference>
<dbReference type="SUPFAM" id="SSF51445">
    <property type="entry name" value="(Trans)glycosidases"/>
    <property type="match status" value="1"/>
</dbReference>
<keyword evidence="1" id="KW-0732">Signal</keyword>
<dbReference type="EMBL" id="CP083680">
    <property type="protein sequence ID" value="UYU69064.1"/>
    <property type="molecule type" value="Genomic_DNA"/>
</dbReference>
<evidence type="ECO:0000313" key="4">
    <source>
        <dbReference type="Proteomes" id="UP001156218"/>
    </source>
</evidence>
<dbReference type="Proteomes" id="UP001156218">
    <property type="component" value="Chromosome"/>
</dbReference>
<proteinExistence type="predicted"/>